<keyword evidence="1" id="KW-0694">RNA-binding</keyword>
<evidence type="ECO:0000256" key="2">
    <source>
        <dbReference type="SAM" id="MobiDB-lite"/>
    </source>
</evidence>
<evidence type="ECO:0000313" key="5">
    <source>
        <dbReference type="Proteomes" id="UP001189429"/>
    </source>
</evidence>
<organism evidence="4 5">
    <name type="scientific">Prorocentrum cordatum</name>
    <dbReference type="NCBI Taxonomy" id="2364126"/>
    <lineage>
        <taxon>Eukaryota</taxon>
        <taxon>Sar</taxon>
        <taxon>Alveolata</taxon>
        <taxon>Dinophyceae</taxon>
        <taxon>Prorocentrales</taxon>
        <taxon>Prorocentraceae</taxon>
        <taxon>Prorocentrum</taxon>
    </lineage>
</organism>
<proteinExistence type="predicted"/>
<dbReference type="EMBL" id="CAUYUJ010004114">
    <property type="protein sequence ID" value="CAK0808212.1"/>
    <property type="molecule type" value="Genomic_DNA"/>
</dbReference>
<gene>
    <name evidence="4" type="ORF">PCOR1329_LOCUS13875</name>
</gene>
<keyword evidence="5" id="KW-1185">Reference proteome</keyword>
<feature type="domain" description="RRM" evidence="3">
    <location>
        <begin position="162"/>
        <end position="247"/>
    </location>
</feature>
<dbReference type="InterPro" id="IPR007201">
    <property type="entry name" value="Mei2-like_Rrm_C"/>
</dbReference>
<comment type="caution">
    <text evidence="4">The sequence shown here is derived from an EMBL/GenBank/DDBJ whole genome shotgun (WGS) entry which is preliminary data.</text>
</comment>
<dbReference type="Pfam" id="PF04059">
    <property type="entry name" value="RRM_2"/>
    <property type="match status" value="1"/>
</dbReference>
<dbReference type="InterPro" id="IPR035979">
    <property type="entry name" value="RBD_domain_sf"/>
</dbReference>
<protein>
    <recommendedName>
        <fullName evidence="3">RRM domain-containing protein</fullName>
    </recommendedName>
</protein>
<dbReference type="InterPro" id="IPR000504">
    <property type="entry name" value="RRM_dom"/>
</dbReference>
<reference evidence="4" key="1">
    <citation type="submission" date="2023-10" db="EMBL/GenBank/DDBJ databases">
        <authorList>
            <person name="Chen Y."/>
            <person name="Shah S."/>
            <person name="Dougan E. K."/>
            <person name="Thang M."/>
            <person name="Chan C."/>
        </authorList>
    </citation>
    <scope>NUCLEOTIDE SEQUENCE [LARGE SCALE GENOMIC DNA]</scope>
</reference>
<evidence type="ECO:0000256" key="1">
    <source>
        <dbReference type="PROSITE-ProRule" id="PRU00176"/>
    </source>
</evidence>
<sequence length="419" mass="45823">MYSKEPHHYQPSRVQVKNTFIDIPEQGIDHDDGIDLNKLRADMLRRQVSDPGSTCFARQLSGVTTPLPRAPEDEVVMEHGHTGALPGGDAAPPECALLGGGAAPPEADGYRTDSYGPLHFSGQAPASHQATPLAVAAHCAGRSAAAVEAQSAGLPPEWREARTAMMRNLPNKYTQQMLLNELNQSGFYGTFDFLYLPIDPETGVNRGYAFINFIQPCFAWTFKQTYEGRRMRSFNSGKIVGVMPAALQGFQANYDHYATARVNRGDPSTRPLFLREPDPSDSAPAAASRRGRRRRGGGASAIDLATRQQQRQRGATERQHREEQEGGQAGWLQEDEGSVWVDSPAAAAAPGVPAEAAHHARGATPPVEEPPDRKQWAANFCPHCGEKVQVHFLFCSNCGGSTAMPNHHRTRAGWARRWR</sequence>
<dbReference type="SUPFAM" id="SSF54928">
    <property type="entry name" value="RNA-binding domain, RBD"/>
    <property type="match status" value="1"/>
</dbReference>
<dbReference type="Gene3D" id="3.30.70.330">
    <property type="match status" value="1"/>
</dbReference>
<evidence type="ECO:0000313" key="4">
    <source>
        <dbReference type="EMBL" id="CAK0808212.1"/>
    </source>
</evidence>
<dbReference type="Proteomes" id="UP001189429">
    <property type="component" value="Unassembled WGS sequence"/>
</dbReference>
<accession>A0ABN9QVL5</accession>
<feature type="region of interest" description="Disordered" evidence="2">
    <location>
        <begin position="346"/>
        <end position="371"/>
    </location>
</feature>
<dbReference type="PROSITE" id="PS50102">
    <property type="entry name" value="RRM"/>
    <property type="match status" value="1"/>
</dbReference>
<dbReference type="InterPro" id="IPR012677">
    <property type="entry name" value="Nucleotide-bd_a/b_plait_sf"/>
</dbReference>
<feature type="compositionally biased region" description="Low complexity" evidence="2">
    <location>
        <begin position="346"/>
        <end position="355"/>
    </location>
</feature>
<feature type="compositionally biased region" description="Basic and acidic residues" evidence="2">
    <location>
        <begin position="314"/>
        <end position="324"/>
    </location>
</feature>
<feature type="region of interest" description="Disordered" evidence="2">
    <location>
        <begin position="261"/>
        <end position="333"/>
    </location>
</feature>
<evidence type="ECO:0000259" key="3">
    <source>
        <dbReference type="PROSITE" id="PS50102"/>
    </source>
</evidence>
<dbReference type="CDD" id="cd12277">
    <property type="entry name" value="RRM3_MEI2_EAR1_like"/>
    <property type="match status" value="1"/>
</dbReference>
<name>A0ABN9QVL5_9DINO</name>